<dbReference type="InterPro" id="IPR020846">
    <property type="entry name" value="MFS_dom"/>
</dbReference>
<keyword evidence="3 6" id="KW-0812">Transmembrane</keyword>
<name>A0A1V6U9M5_9EURO</name>
<accession>A0A1V6U9M5</accession>
<evidence type="ECO:0000256" key="4">
    <source>
        <dbReference type="ARBA" id="ARBA00022989"/>
    </source>
</evidence>
<protein>
    <recommendedName>
        <fullName evidence="7">Major facilitator superfamily (MFS) profile domain-containing protein</fullName>
    </recommendedName>
</protein>
<feature type="domain" description="Major facilitator superfamily (MFS) profile" evidence="7">
    <location>
        <begin position="36"/>
        <end position="397"/>
    </location>
</feature>
<dbReference type="InterPro" id="IPR036259">
    <property type="entry name" value="MFS_trans_sf"/>
</dbReference>
<sequence length="397" mass="44064">MFECAKSEPHRYSVDNAERYDGGHSNHTRRTADLLVLPLLVVGFASYQLDRTNIASALTGNFATFISVDQDIINLGNQLMFLGVILLEIPSNVILHKVGPRRWISGQVCVFGVVACLQIFVRNKLGFLLTRTCLGLAEAGYIPGAMYTLSTWYTKEELTKRIAIFFFGMFGGTAVSPLLGAALLKLDGKHGLFGWQWIFLVEGVFSVVVSIVLLSFLPENKLISASSDQMDASDYGGASLTKKPLAHSRKTHIPLRLIWETLTNIRKWPHFIATGCVFATWSPLTTYTPSILMELGFARIEANAFCAIGSLLTLPTIMAFAWISDKSKKRGLTIMLAIFVYLVALVILRIMMHRVDKWGKFGLWTAVNALAVGYHPIHNAWIQINCKSSEERSISVA</sequence>
<keyword evidence="2" id="KW-0813">Transport</keyword>
<keyword evidence="5 6" id="KW-0472">Membrane</keyword>
<dbReference type="PROSITE" id="PS50850">
    <property type="entry name" value="MFS"/>
    <property type="match status" value="1"/>
</dbReference>
<feature type="transmembrane region" description="Helical" evidence="6">
    <location>
        <begin position="195"/>
        <end position="217"/>
    </location>
</feature>
<feature type="transmembrane region" description="Helical" evidence="6">
    <location>
        <begin position="330"/>
        <end position="351"/>
    </location>
</feature>
<evidence type="ECO:0000256" key="2">
    <source>
        <dbReference type="ARBA" id="ARBA00022448"/>
    </source>
</evidence>
<gene>
    <name evidence="8" type="ORF">PENCOP_c014G01680</name>
</gene>
<dbReference type="GO" id="GO:0022857">
    <property type="term" value="F:transmembrane transporter activity"/>
    <property type="evidence" value="ECO:0007669"/>
    <property type="project" value="InterPro"/>
</dbReference>
<feature type="transmembrane region" description="Helical" evidence="6">
    <location>
        <begin position="302"/>
        <end position="324"/>
    </location>
</feature>
<dbReference type="EMBL" id="MDDG01000014">
    <property type="protein sequence ID" value="OQE35197.1"/>
    <property type="molecule type" value="Genomic_DNA"/>
</dbReference>
<feature type="transmembrane region" description="Helical" evidence="6">
    <location>
        <begin position="103"/>
        <end position="121"/>
    </location>
</feature>
<organism evidence="8 9">
    <name type="scientific">Penicillium coprophilum</name>
    <dbReference type="NCBI Taxonomy" id="36646"/>
    <lineage>
        <taxon>Eukaryota</taxon>
        <taxon>Fungi</taxon>
        <taxon>Dikarya</taxon>
        <taxon>Ascomycota</taxon>
        <taxon>Pezizomycotina</taxon>
        <taxon>Eurotiomycetes</taxon>
        <taxon>Eurotiomycetidae</taxon>
        <taxon>Eurotiales</taxon>
        <taxon>Aspergillaceae</taxon>
        <taxon>Penicillium</taxon>
    </lineage>
</organism>
<dbReference type="GO" id="GO:0016020">
    <property type="term" value="C:membrane"/>
    <property type="evidence" value="ECO:0007669"/>
    <property type="project" value="UniProtKB-SubCell"/>
</dbReference>
<keyword evidence="9" id="KW-1185">Reference proteome</keyword>
<dbReference type="InterPro" id="IPR011701">
    <property type="entry name" value="MFS"/>
</dbReference>
<dbReference type="PANTHER" id="PTHR43791">
    <property type="entry name" value="PERMEASE-RELATED"/>
    <property type="match status" value="1"/>
</dbReference>
<keyword evidence="4 6" id="KW-1133">Transmembrane helix</keyword>
<evidence type="ECO:0000313" key="9">
    <source>
        <dbReference type="Proteomes" id="UP000191500"/>
    </source>
</evidence>
<dbReference type="PANTHER" id="PTHR43791:SF32">
    <property type="entry name" value="MAJOR FACILITATOR SUPERFAMILY (MFS) PROFILE DOMAIN-CONTAINING PROTEIN"/>
    <property type="match status" value="1"/>
</dbReference>
<dbReference type="Gene3D" id="1.20.1250.20">
    <property type="entry name" value="MFS general substrate transporter like domains"/>
    <property type="match status" value="2"/>
</dbReference>
<dbReference type="AlphaFoldDB" id="A0A1V6U9M5"/>
<dbReference type="SUPFAM" id="SSF103473">
    <property type="entry name" value="MFS general substrate transporter"/>
    <property type="match status" value="1"/>
</dbReference>
<dbReference type="Pfam" id="PF07690">
    <property type="entry name" value="MFS_1"/>
    <property type="match status" value="1"/>
</dbReference>
<reference evidence="9" key="1">
    <citation type="journal article" date="2017" name="Nat. Microbiol.">
        <title>Global analysis of biosynthetic gene clusters reveals vast potential of secondary metabolite production in Penicillium species.</title>
        <authorList>
            <person name="Nielsen J.C."/>
            <person name="Grijseels S."/>
            <person name="Prigent S."/>
            <person name="Ji B."/>
            <person name="Dainat J."/>
            <person name="Nielsen K.F."/>
            <person name="Frisvad J.C."/>
            <person name="Workman M."/>
            <person name="Nielsen J."/>
        </authorList>
    </citation>
    <scope>NUCLEOTIDE SEQUENCE [LARGE SCALE GENOMIC DNA]</scope>
    <source>
        <strain evidence="9">IBT 31321</strain>
    </source>
</reference>
<evidence type="ECO:0000256" key="6">
    <source>
        <dbReference type="SAM" id="Phobius"/>
    </source>
</evidence>
<evidence type="ECO:0000256" key="5">
    <source>
        <dbReference type="ARBA" id="ARBA00023136"/>
    </source>
</evidence>
<comment type="caution">
    <text evidence="8">The sequence shown here is derived from an EMBL/GenBank/DDBJ whole genome shotgun (WGS) entry which is preliminary data.</text>
</comment>
<dbReference type="STRING" id="36646.A0A1V6U9M5"/>
<evidence type="ECO:0000259" key="7">
    <source>
        <dbReference type="PROSITE" id="PS50850"/>
    </source>
</evidence>
<feature type="transmembrane region" description="Helical" evidence="6">
    <location>
        <begin position="162"/>
        <end position="183"/>
    </location>
</feature>
<evidence type="ECO:0000256" key="3">
    <source>
        <dbReference type="ARBA" id="ARBA00022692"/>
    </source>
</evidence>
<dbReference type="Proteomes" id="UP000191500">
    <property type="component" value="Unassembled WGS sequence"/>
</dbReference>
<evidence type="ECO:0000313" key="8">
    <source>
        <dbReference type="EMBL" id="OQE35197.1"/>
    </source>
</evidence>
<comment type="subcellular location">
    <subcellularLocation>
        <location evidence="1">Membrane</location>
        <topology evidence="1">Multi-pass membrane protein</topology>
    </subcellularLocation>
</comment>
<feature type="transmembrane region" description="Helical" evidence="6">
    <location>
        <begin position="127"/>
        <end position="150"/>
    </location>
</feature>
<proteinExistence type="predicted"/>
<evidence type="ECO:0000256" key="1">
    <source>
        <dbReference type="ARBA" id="ARBA00004141"/>
    </source>
</evidence>